<comment type="caution">
    <text evidence="9">The sequence shown here is derived from an EMBL/GenBank/DDBJ whole genome shotgun (WGS) entry which is preliminary data.</text>
</comment>
<dbReference type="RefSeq" id="WP_376984543.1">
    <property type="nucleotide sequence ID" value="NZ_JBHRWW010000021.1"/>
</dbReference>
<feature type="domain" description="Copper resistance protein D" evidence="8">
    <location>
        <begin position="279"/>
        <end position="377"/>
    </location>
</feature>
<feature type="transmembrane region" description="Helical" evidence="7">
    <location>
        <begin position="359"/>
        <end position="378"/>
    </location>
</feature>
<evidence type="ECO:0000313" key="9">
    <source>
        <dbReference type="EMBL" id="MFC3690365.1"/>
    </source>
</evidence>
<feature type="transmembrane region" description="Helical" evidence="7">
    <location>
        <begin position="288"/>
        <end position="306"/>
    </location>
</feature>
<evidence type="ECO:0000313" key="10">
    <source>
        <dbReference type="Proteomes" id="UP001595685"/>
    </source>
</evidence>
<dbReference type="EMBL" id="JBHRWW010000021">
    <property type="protein sequence ID" value="MFC3690365.1"/>
    <property type="molecule type" value="Genomic_DNA"/>
</dbReference>
<feature type="transmembrane region" description="Helical" evidence="7">
    <location>
        <begin position="213"/>
        <end position="232"/>
    </location>
</feature>
<dbReference type="Proteomes" id="UP001595685">
    <property type="component" value="Unassembled WGS sequence"/>
</dbReference>
<sequence>MTRTSWSAQTAAPTRGGSRPRPRSAPWTSRPSVLVLLVAGGGLAAVLAALLLASAVEGAAVVDPGTGSAIADRSGATTRLMLMVVRLASDLAVVAVVAGLLVTLLTAPTPRQGVDRSASSVRRQGQGVALPRGVAAWALAWAAAAACLAVLNASDVSNQSVLQVLRTGLLLDYLTVIPQARMQAGAAGVAMSIAVAAAVVGRDRGRPADASEPFVAVVLLVLTAVGVALPLRTGHAASAVDHDFAVTSVVLHVLAATVWVGGLAGLVVHLRRSEPRLLARAVGRFDGVALTAFVVVAASGVTSAWTRLPEWGLVTSSGYGALVMVKVAALVVLGAFGAWHRHRTIGELRAGRPGAFRRLAGVEVVVMAAAAGVAVALARTPTP</sequence>
<organism evidence="9 10">
    <name type="scientific">Aquipuribacter hungaricus</name>
    <dbReference type="NCBI Taxonomy" id="545624"/>
    <lineage>
        <taxon>Bacteria</taxon>
        <taxon>Bacillati</taxon>
        <taxon>Actinomycetota</taxon>
        <taxon>Actinomycetes</taxon>
        <taxon>Micrococcales</taxon>
        <taxon>Intrasporangiaceae</taxon>
        <taxon>Aquipuribacter</taxon>
    </lineage>
</organism>
<keyword evidence="4 7" id="KW-1133">Transmembrane helix</keyword>
<evidence type="ECO:0000256" key="6">
    <source>
        <dbReference type="SAM" id="MobiDB-lite"/>
    </source>
</evidence>
<feature type="compositionally biased region" description="Polar residues" evidence="6">
    <location>
        <begin position="1"/>
        <end position="10"/>
    </location>
</feature>
<evidence type="ECO:0000259" key="8">
    <source>
        <dbReference type="Pfam" id="PF05425"/>
    </source>
</evidence>
<proteinExistence type="predicted"/>
<dbReference type="InterPro" id="IPR032694">
    <property type="entry name" value="CopC/D"/>
</dbReference>
<gene>
    <name evidence="9" type="ORF">ACFOLH_18610</name>
</gene>
<dbReference type="PANTHER" id="PTHR34820:SF4">
    <property type="entry name" value="INNER MEMBRANE PROTEIN YEBZ"/>
    <property type="match status" value="1"/>
</dbReference>
<dbReference type="PANTHER" id="PTHR34820">
    <property type="entry name" value="INNER MEMBRANE PROTEIN YEBZ"/>
    <property type="match status" value="1"/>
</dbReference>
<evidence type="ECO:0000256" key="3">
    <source>
        <dbReference type="ARBA" id="ARBA00022692"/>
    </source>
</evidence>
<feature type="transmembrane region" description="Helical" evidence="7">
    <location>
        <begin position="82"/>
        <end position="107"/>
    </location>
</feature>
<evidence type="ECO:0000256" key="2">
    <source>
        <dbReference type="ARBA" id="ARBA00022475"/>
    </source>
</evidence>
<feature type="transmembrane region" description="Helical" evidence="7">
    <location>
        <begin position="128"/>
        <end position="151"/>
    </location>
</feature>
<dbReference type="Pfam" id="PF05425">
    <property type="entry name" value="CopD"/>
    <property type="match status" value="1"/>
</dbReference>
<keyword evidence="3 7" id="KW-0812">Transmembrane</keyword>
<evidence type="ECO:0000256" key="4">
    <source>
        <dbReference type="ARBA" id="ARBA00022989"/>
    </source>
</evidence>
<reference evidence="10" key="1">
    <citation type="journal article" date="2019" name="Int. J. Syst. Evol. Microbiol.">
        <title>The Global Catalogue of Microorganisms (GCM) 10K type strain sequencing project: providing services to taxonomists for standard genome sequencing and annotation.</title>
        <authorList>
            <consortium name="The Broad Institute Genomics Platform"/>
            <consortium name="The Broad Institute Genome Sequencing Center for Infectious Disease"/>
            <person name="Wu L."/>
            <person name="Ma J."/>
        </authorList>
    </citation>
    <scope>NUCLEOTIDE SEQUENCE [LARGE SCALE GENOMIC DNA]</scope>
    <source>
        <strain evidence="10">NCAIM B.02333</strain>
    </source>
</reference>
<feature type="transmembrane region" description="Helical" evidence="7">
    <location>
        <begin position="244"/>
        <end position="268"/>
    </location>
</feature>
<feature type="transmembrane region" description="Helical" evidence="7">
    <location>
        <begin position="182"/>
        <end position="201"/>
    </location>
</feature>
<keyword evidence="10" id="KW-1185">Reference proteome</keyword>
<name>A0ABV7WKF6_9MICO</name>
<protein>
    <submittedName>
        <fullName evidence="9">Copper resistance D family protein</fullName>
    </submittedName>
</protein>
<accession>A0ABV7WKF6</accession>
<evidence type="ECO:0000256" key="1">
    <source>
        <dbReference type="ARBA" id="ARBA00004651"/>
    </source>
</evidence>
<feature type="transmembrane region" description="Helical" evidence="7">
    <location>
        <begin position="318"/>
        <end position="339"/>
    </location>
</feature>
<feature type="region of interest" description="Disordered" evidence="6">
    <location>
        <begin position="1"/>
        <end position="26"/>
    </location>
</feature>
<dbReference type="InterPro" id="IPR008457">
    <property type="entry name" value="Cu-R_CopD_dom"/>
</dbReference>
<evidence type="ECO:0000256" key="5">
    <source>
        <dbReference type="ARBA" id="ARBA00023136"/>
    </source>
</evidence>
<keyword evidence="2" id="KW-1003">Cell membrane</keyword>
<comment type="subcellular location">
    <subcellularLocation>
        <location evidence="1">Cell membrane</location>
        <topology evidence="1">Multi-pass membrane protein</topology>
    </subcellularLocation>
</comment>
<evidence type="ECO:0000256" key="7">
    <source>
        <dbReference type="SAM" id="Phobius"/>
    </source>
</evidence>
<keyword evidence="5 7" id="KW-0472">Membrane</keyword>